<sequence length="176" mass="19239">MTAAIAANIQFESGTVYVHSGTGTLILGGYVYYGMGRMGSVDDASETSTTSPTQVKMTLSGLDMALFATMLNERCVGRNAEIYLVAMDDNGVVQVADLLFKGRVSSTGATAGGKNALQYTISNIFEDWQRPFPDRYTDESQQAAYPGDRIFRYVAQMAERSIYWGSKKDAPGFIYK</sequence>
<name>A0A379VNK0_SALET</name>
<protein>
    <recommendedName>
        <fullName evidence="3">DUF2163 domain-containing protein</fullName>
    </recommendedName>
</protein>
<accession>A0A379VNK0</accession>
<dbReference type="AlphaFoldDB" id="A0A379VNK0"/>
<dbReference type="EMBL" id="UGXR01000001">
    <property type="protein sequence ID" value="SUH08089.1"/>
    <property type="molecule type" value="Genomic_DNA"/>
</dbReference>
<proteinExistence type="predicted"/>
<dbReference type="Proteomes" id="UP000254346">
    <property type="component" value="Unassembled WGS sequence"/>
</dbReference>
<evidence type="ECO:0000313" key="1">
    <source>
        <dbReference type="EMBL" id="SUH08089.1"/>
    </source>
</evidence>
<reference evidence="1 2" key="1">
    <citation type="submission" date="2018-06" db="EMBL/GenBank/DDBJ databases">
        <authorList>
            <consortium name="Pathogen Informatics"/>
            <person name="Doyle S."/>
        </authorList>
    </citation>
    <scope>NUCLEOTIDE SEQUENCE [LARGE SCALE GENOMIC DNA]</scope>
    <source>
        <strain evidence="1 2">NCTC8256</strain>
    </source>
</reference>
<evidence type="ECO:0008006" key="3">
    <source>
        <dbReference type="Google" id="ProtNLM"/>
    </source>
</evidence>
<evidence type="ECO:0000313" key="2">
    <source>
        <dbReference type="Proteomes" id="UP000254346"/>
    </source>
</evidence>
<organism evidence="1 2">
    <name type="scientific">Salmonella enterica I</name>
    <dbReference type="NCBI Taxonomy" id="59201"/>
    <lineage>
        <taxon>Bacteria</taxon>
        <taxon>Pseudomonadati</taxon>
        <taxon>Pseudomonadota</taxon>
        <taxon>Gammaproteobacteria</taxon>
        <taxon>Enterobacterales</taxon>
        <taxon>Enterobacteriaceae</taxon>
        <taxon>Salmonella</taxon>
    </lineage>
</organism>
<gene>
    <name evidence="1" type="ORF">NCTC8256_02010</name>
</gene>